<protein>
    <submittedName>
        <fullName evidence="2">Uncharacterized protein</fullName>
    </submittedName>
</protein>
<keyword evidence="3" id="KW-1185">Reference proteome</keyword>
<dbReference type="Proteomes" id="UP001066276">
    <property type="component" value="Chromosome 2_1"/>
</dbReference>
<accession>A0AAV7VT33</accession>
<dbReference type="EMBL" id="JANPWB010000003">
    <property type="protein sequence ID" value="KAJ1203830.1"/>
    <property type="molecule type" value="Genomic_DNA"/>
</dbReference>
<gene>
    <name evidence="2" type="ORF">NDU88_007611</name>
</gene>
<comment type="caution">
    <text evidence="2">The sequence shown here is derived from an EMBL/GenBank/DDBJ whole genome shotgun (WGS) entry which is preliminary data.</text>
</comment>
<feature type="compositionally biased region" description="Basic and acidic residues" evidence="1">
    <location>
        <begin position="1"/>
        <end position="10"/>
    </location>
</feature>
<feature type="region of interest" description="Disordered" evidence="1">
    <location>
        <begin position="1"/>
        <end position="23"/>
    </location>
</feature>
<evidence type="ECO:0000256" key="1">
    <source>
        <dbReference type="SAM" id="MobiDB-lite"/>
    </source>
</evidence>
<name>A0AAV7VT33_PLEWA</name>
<organism evidence="2 3">
    <name type="scientific">Pleurodeles waltl</name>
    <name type="common">Iberian ribbed newt</name>
    <dbReference type="NCBI Taxonomy" id="8319"/>
    <lineage>
        <taxon>Eukaryota</taxon>
        <taxon>Metazoa</taxon>
        <taxon>Chordata</taxon>
        <taxon>Craniata</taxon>
        <taxon>Vertebrata</taxon>
        <taxon>Euteleostomi</taxon>
        <taxon>Amphibia</taxon>
        <taxon>Batrachia</taxon>
        <taxon>Caudata</taxon>
        <taxon>Salamandroidea</taxon>
        <taxon>Salamandridae</taxon>
        <taxon>Pleurodelinae</taxon>
        <taxon>Pleurodeles</taxon>
    </lineage>
</organism>
<evidence type="ECO:0000313" key="2">
    <source>
        <dbReference type="EMBL" id="KAJ1203830.1"/>
    </source>
</evidence>
<dbReference type="AlphaFoldDB" id="A0AAV7VT33"/>
<evidence type="ECO:0000313" key="3">
    <source>
        <dbReference type="Proteomes" id="UP001066276"/>
    </source>
</evidence>
<proteinExistence type="predicted"/>
<sequence length="96" mass="9528">MVRGTEEHHSSCTPLGGTSSASVAPTAAVRDAAISVKDVPSRVGLPAVASLEEVGGAGLAELTCCCRTRPEAAAALGRTSAAGLECTPGLRAPTRL</sequence>
<reference evidence="2" key="1">
    <citation type="journal article" date="2022" name="bioRxiv">
        <title>Sequencing and chromosome-scale assembly of the giantPleurodeles waltlgenome.</title>
        <authorList>
            <person name="Brown T."/>
            <person name="Elewa A."/>
            <person name="Iarovenko S."/>
            <person name="Subramanian E."/>
            <person name="Araus A.J."/>
            <person name="Petzold A."/>
            <person name="Susuki M."/>
            <person name="Suzuki K.-i.T."/>
            <person name="Hayashi T."/>
            <person name="Toyoda A."/>
            <person name="Oliveira C."/>
            <person name="Osipova E."/>
            <person name="Leigh N.D."/>
            <person name="Simon A."/>
            <person name="Yun M.H."/>
        </authorList>
    </citation>
    <scope>NUCLEOTIDE SEQUENCE</scope>
    <source>
        <strain evidence="2">20211129_DDA</strain>
        <tissue evidence="2">Liver</tissue>
    </source>
</reference>